<dbReference type="InterPro" id="IPR023214">
    <property type="entry name" value="HAD_sf"/>
</dbReference>
<dbReference type="SFLD" id="SFLDG01129">
    <property type="entry name" value="C1.5:_HAD__Beta-PGM__Phosphata"/>
    <property type="match status" value="1"/>
</dbReference>
<keyword evidence="2" id="KW-1185">Reference proteome</keyword>
<gene>
    <name evidence="1" type="ORF">BJ981_002729</name>
</gene>
<dbReference type="GO" id="GO:0008967">
    <property type="term" value="F:phosphoglycolate phosphatase activity"/>
    <property type="evidence" value="ECO:0007669"/>
    <property type="project" value="UniProtKB-EC"/>
</dbReference>
<dbReference type="AlphaFoldDB" id="A0A7W8Z4F2"/>
<comment type="caution">
    <text evidence="1">The sequence shown here is derived from an EMBL/GenBank/DDBJ whole genome shotgun (WGS) entry which is preliminary data.</text>
</comment>
<keyword evidence="1" id="KW-0378">Hydrolase</keyword>
<dbReference type="RefSeq" id="WP_184611398.1">
    <property type="nucleotide sequence ID" value="NZ_BOOS01000047.1"/>
</dbReference>
<dbReference type="SUPFAM" id="SSF56784">
    <property type="entry name" value="HAD-like"/>
    <property type="match status" value="1"/>
</dbReference>
<dbReference type="Gene3D" id="3.40.50.1000">
    <property type="entry name" value="HAD superfamily/HAD-like"/>
    <property type="match status" value="1"/>
</dbReference>
<proteinExistence type="predicted"/>
<dbReference type="InterPro" id="IPR050155">
    <property type="entry name" value="HAD-like_hydrolase_sf"/>
</dbReference>
<evidence type="ECO:0000313" key="1">
    <source>
        <dbReference type="EMBL" id="MBB5627030.1"/>
    </source>
</evidence>
<dbReference type="EMBL" id="JACHBR010000001">
    <property type="protein sequence ID" value="MBB5627030.1"/>
    <property type="molecule type" value="Genomic_DNA"/>
</dbReference>
<organism evidence="1 2">
    <name type="scientific">Sphaerisporangium krabiense</name>
    <dbReference type="NCBI Taxonomy" id="763782"/>
    <lineage>
        <taxon>Bacteria</taxon>
        <taxon>Bacillati</taxon>
        <taxon>Actinomycetota</taxon>
        <taxon>Actinomycetes</taxon>
        <taxon>Streptosporangiales</taxon>
        <taxon>Streptosporangiaceae</taxon>
        <taxon>Sphaerisporangium</taxon>
    </lineage>
</organism>
<dbReference type="GO" id="GO:0004713">
    <property type="term" value="F:protein tyrosine kinase activity"/>
    <property type="evidence" value="ECO:0007669"/>
    <property type="project" value="TreeGrafter"/>
</dbReference>
<accession>A0A7W8Z4F2</accession>
<dbReference type="SFLD" id="SFLDS00003">
    <property type="entry name" value="Haloacid_Dehalogenase"/>
    <property type="match status" value="1"/>
</dbReference>
<dbReference type="GO" id="GO:0005829">
    <property type="term" value="C:cytosol"/>
    <property type="evidence" value="ECO:0007669"/>
    <property type="project" value="TreeGrafter"/>
</dbReference>
<dbReference type="PANTHER" id="PTHR43434">
    <property type="entry name" value="PHOSPHOGLYCOLATE PHOSPHATASE"/>
    <property type="match status" value="1"/>
</dbReference>
<dbReference type="Gene3D" id="1.10.150.240">
    <property type="entry name" value="Putative phosphatase, domain 2"/>
    <property type="match status" value="1"/>
</dbReference>
<name>A0A7W8Z4F2_9ACTN</name>
<dbReference type="EC" id="3.1.3.18" evidence="1"/>
<dbReference type="InterPro" id="IPR023198">
    <property type="entry name" value="PGP-like_dom2"/>
</dbReference>
<protein>
    <submittedName>
        <fullName evidence="1">Phosphoglycolate phosphatase</fullName>
        <ecNumber evidence="1">3.1.3.18</ecNumber>
    </submittedName>
</protein>
<sequence length="210" mass="21881">MYSVGFDLDLTLADTRAGITATMGELARRLGVHIDTATVIARLGPPLEQELAHWLPAEDVAAAADLYRELYPEIGVSMTTPMAGAAEAVALVRRHGGRVIVVTAKHERSAREIVEALGLEADQVVGSVFAADKGAAIRSFGAAVYVGDHVGDITAAKAGGALSVGVATGPFTADALRDHGADVVLSDLTGFGQWYEGWRGPEIEAVSTVM</sequence>
<evidence type="ECO:0000313" key="2">
    <source>
        <dbReference type="Proteomes" id="UP000588112"/>
    </source>
</evidence>
<dbReference type="PANTHER" id="PTHR43434:SF20">
    <property type="entry name" value="5'-NUCLEOTIDASE"/>
    <property type="match status" value="1"/>
</dbReference>
<dbReference type="Proteomes" id="UP000588112">
    <property type="component" value="Unassembled WGS sequence"/>
</dbReference>
<reference evidence="1 2" key="1">
    <citation type="submission" date="2020-08" db="EMBL/GenBank/DDBJ databases">
        <title>Sequencing the genomes of 1000 actinobacteria strains.</title>
        <authorList>
            <person name="Klenk H.-P."/>
        </authorList>
    </citation>
    <scope>NUCLEOTIDE SEQUENCE [LARGE SCALE GENOMIC DNA]</scope>
    <source>
        <strain evidence="1 2">DSM 45790</strain>
    </source>
</reference>
<dbReference type="Pfam" id="PF12710">
    <property type="entry name" value="HAD"/>
    <property type="match status" value="1"/>
</dbReference>
<dbReference type="InterPro" id="IPR036412">
    <property type="entry name" value="HAD-like_sf"/>
</dbReference>